<dbReference type="RefSeq" id="WP_263372416.1">
    <property type="nucleotide sequence ID" value="NZ_JAGSYD010000005.1"/>
</dbReference>
<comment type="caution">
    <text evidence="7">The sequence shown here is derived from an EMBL/GenBank/DDBJ whole genome shotgun (WGS) entry which is preliminary data.</text>
</comment>
<keyword evidence="8" id="KW-1185">Reference proteome</keyword>
<organism evidence="7 8">
    <name type="scientific">Granulicella cerasi</name>
    <dbReference type="NCBI Taxonomy" id="741063"/>
    <lineage>
        <taxon>Bacteria</taxon>
        <taxon>Pseudomonadati</taxon>
        <taxon>Acidobacteriota</taxon>
        <taxon>Terriglobia</taxon>
        <taxon>Terriglobales</taxon>
        <taxon>Acidobacteriaceae</taxon>
        <taxon>Granulicella</taxon>
    </lineage>
</organism>
<dbReference type="InterPro" id="IPR022563">
    <property type="entry name" value="DUF3463"/>
</dbReference>
<dbReference type="Pfam" id="PF04055">
    <property type="entry name" value="Radical_SAM"/>
    <property type="match status" value="1"/>
</dbReference>
<dbReference type="InterPro" id="IPR007197">
    <property type="entry name" value="rSAM"/>
</dbReference>
<dbReference type="GO" id="GO:0016740">
    <property type="term" value="F:transferase activity"/>
    <property type="evidence" value="ECO:0007669"/>
    <property type="project" value="UniProtKB-KW"/>
</dbReference>
<dbReference type="SUPFAM" id="SSF102114">
    <property type="entry name" value="Radical SAM enzymes"/>
    <property type="match status" value="1"/>
</dbReference>
<proteinExistence type="predicted"/>
<evidence type="ECO:0000313" key="8">
    <source>
        <dbReference type="Proteomes" id="UP001596391"/>
    </source>
</evidence>
<protein>
    <submittedName>
        <fullName evidence="7">Adenosyl-hopene transferase HpnH</fullName>
    </submittedName>
</protein>
<evidence type="ECO:0000256" key="1">
    <source>
        <dbReference type="ARBA" id="ARBA00001966"/>
    </source>
</evidence>
<evidence type="ECO:0000256" key="3">
    <source>
        <dbReference type="ARBA" id="ARBA00022723"/>
    </source>
</evidence>
<dbReference type="CDD" id="cd01335">
    <property type="entry name" value="Radical_SAM"/>
    <property type="match status" value="1"/>
</dbReference>
<keyword evidence="4" id="KW-0408">Iron</keyword>
<dbReference type="InterPro" id="IPR013785">
    <property type="entry name" value="Aldolase_TIM"/>
</dbReference>
<keyword evidence="7" id="KW-0808">Transferase</keyword>
<dbReference type="Pfam" id="PF11946">
    <property type="entry name" value="DUF3463"/>
    <property type="match status" value="1"/>
</dbReference>
<dbReference type="Proteomes" id="UP001596391">
    <property type="component" value="Unassembled WGS sequence"/>
</dbReference>
<evidence type="ECO:0000313" key="7">
    <source>
        <dbReference type="EMBL" id="MFC6644479.1"/>
    </source>
</evidence>
<dbReference type="PANTHER" id="PTHR11228">
    <property type="entry name" value="RADICAL SAM DOMAIN PROTEIN"/>
    <property type="match status" value="1"/>
</dbReference>
<dbReference type="NCBIfam" id="TIGR03470">
    <property type="entry name" value="HpnH"/>
    <property type="match status" value="1"/>
</dbReference>
<comment type="cofactor">
    <cofactor evidence="1">
        <name>[4Fe-4S] cluster</name>
        <dbReference type="ChEBI" id="CHEBI:49883"/>
    </cofactor>
</comment>
<dbReference type="InterPro" id="IPR058240">
    <property type="entry name" value="rSAM_sf"/>
</dbReference>
<dbReference type="PROSITE" id="PS51918">
    <property type="entry name" value="RADICAL_SAM"/>
    <property type="match status" value="1"/>
</dbReference>
<dbReference type="InterPro" id="IPR017833">
    <property type="entry name" value="Hopanoid_synth-assoc_rSAM_HpnH"/>
</dbReference>
<dbReference type="InterPro" id="IPR050377">
    <property type="entry name" value="Radical_SAM_PqqE_MftC-like"/>
</dbReference>
<dbReference type="EMBL" id="JBHSWI010000001">
    <property type="protein sequence ID" value="MFC6644479.1"/>
    <property type="molecule type" value="Genomic_DNA"/>
</dbReference>
<dbReference type="PANTHER" id="PTHR11228:SF22">
    <property type="entry name" value="PEPTIDE BIOSYNTHESIS PROTEIN YYDG-RELATED"/>
    <property type="match status" value="1"/>
</dbReference>
<dbReference type="SFLD" id="SFLDF00397">
    <property type="entry name" value="adenosyl-hopene_transferase"/>
    <property type="match status" value="1"/>
</dbReference>
<dbReference type="SFLD" id="SFLDS00029">
    <property type="entry name" value="Radical_SAM"/>
    <property type="match status" value="1"/>
</dbReference>
<reference evidence="8" key="1">
    <citation type="journal article" date="2019" name="Int. J. Syst. Evol. Microbiol.">
        <title>The Global Catalogue of Microorganisms (GCM) 10K type strain sequencing project: providing services to taxonomists for standard genome sequencing and annotation.</title>
        <authorList>
            <consortium name="The Broad Institute Genomics Platform"/>
            <consortium name="The Broad Institute Genome Sequencing Center for Infectious Disease"/>
            <person name="Wu L."/>
            <person name="Ma J."/>
        </authorList>
    </citation>
    <scope>NUCLEOTIDE SEQUENCE [LARGE SCALE GENOMIC DNA]</scope>
    <source>
        <strain evidence="8">CGMCC 1.16026</strain>
    </source>
</reference>
<accession>A0ABW1Z5S0</accession>
<name>A0ABW1Z5S0_9BACT</name>
<keyword evidence="5" id="KW-0411">Iron-sulfur</keyword>
<keyword evidence="3" id="KW-0479">Metal-binding</keyword>
<gene>
    <name evidence="7" type="primary">hpnH</name>
    <name evidence="7" type="ORF">ACFQBQ_02520</name>
</gene>
<evidence type="ECO:0000256" key="5">
    <source>
        <dbReference type="ARBA" id="ARBA00023014"/>
    </source>
</evidence>
<evidence type="ECO:0000256" key="4">
    <source>
        <dbReference type="ARBA" id="ARBA00023004"/>
    </source>
</evidence>
<evidence type="ECO:0000259" key="6">
    <source>
        <dbReference type="PROSITE" id="PS51918"/>
    </source>
</evidence>
<sequence>MAVPVSQAFTVMSYVLKQKLKGRKRYPLVLMLEPLFRCNLACAGCGKIQYPAHILKAELTPEQCWAAAEECGTPMVSIPGGEPLLHPQMPEIVAGLVARKKYVYMCTNALLLKEKLHLFKPSKYLSFSVHLDGEKEHHDFGVCREGGHDIAMEGIRAAVAAGFRVTTNTTLFDGADPNSVRRHFDQIMEAGVESMMLSPGYTYDKAPDQQHFLGKAKSRRMFRAILSNRKKSWEFNTHPLFSEFLMGKQDFECTPWGMPTYSIFGWQKPCYLLQDGYADTFQELLDATEWENYGAKSGNPRCANCMVHSGHEASAVDYNFSSLKGFIQTAKRYMFKPTYDDADAMKLLNEWPKTSHGPLVQIDNAASTNVVVKTTVQESSAVSGD</sequence>
<evidence type="ECO:0000256" key="2">
    <source>
        <dbReference type="ARBA" id="ARBA00022691"/>
    </source>
</evidence>
<keyword evidence="2" id="KW-0949">S-adenosyl-L-methionine</keyword>
<dbReference type="Gene3D" id="3.20.20.70">
    <property type="entry name" value="Aldolase class I"/>
    <property type="match status" value="1"/>
</dbReference>
<feature type="domain" description="Radical SAM core" evidence="6">
    <location>
        <begin position="20"/>
        <end position="229"/>
    </location>
</feature>
<dbReference type="SFLD" id="SFLDG01067">
    <property type="entry name" value="SPASM/twitch_domain_containing"/>
    <property type="match status" value="1"/>
</dbReference>